<feature type="region of interest" description="Disordered" evidence="1">
    <location>
        <begin position="1"/>
        <end position="50"/>
    </location>
</feature>
<organism evidence="2 3">
    <name type="scientific">Penicillium capsulatum</name>
    <dbReference type="NCBI Taxonomy" id="69766"/>
    <lineage>
        <taxon>Eukaryota</taxon>
        <taxon>Fungi</taxon>
        <taxon>Dikarya</taxon>
        <taxon>Ascomycota</taxon>
        <taxon>Pezizomycotina</taxon>
        <taxon>Eurotiomycetes</taxon>
        <taxon>Eurotiomycetidae</taxon>
        <taxon>Eurotiales</taxon>
        <taxon>Aspergillaceae</taxon>
        <taxon>Penicillium</taxon>
    </lineage>
</organism>
<evidence type="ECO:0000313" key="2">
    <source>
        <dbReference type="EMBL" id="KAJ5152406.1"/>
    </source>
</evidence>
<gene>
    <name evidence="2" type="ORF">N7492_010701</name>
</gene>
<keyword evidence="3" id="KW-1185">Reference proteome</keyword>
<dbReference type="EMBL" id="JAPQKO010000008">
    <property type="protein sequence ID" value="KAJ5152406.1"/>
    <property type="molecule type" value="Genomic_DNA"/>
</dbReference>
<proteinExistence type="predicted"/>
<name>A0A9W9LE66_9EURO</name>
<reference evidence="2" key="2">
    <citation type="journal article" date="2023" name="IMA Fungus">
        <title>Comparative genomic study of the Penicillium genus elucidates a diverse pangenome and 15 lateral gene transfer events.</title>
        <authorList>
            <person name="Petersen C."/>
            <person name="Sorensen T."/>
            <person name="Nielsen M.R."/>
            <person name="Sondergaard T.E."/>
            <person name="Sorensen J.L."/>
            <person name="Fitzpatrick D.A."/>
            <person name="Frisvad J.C."/>
            <person name="Nielsen K.L."/>
        </authorList>
    </citation>
    <scope>NUCLEOTIDE SEQUENCE</scope>
    <source>
        <strain evidence="2">IBT 21917</strain>
    </source>
</reference>
<reference evidence="2" key="1">
    <citation type="submission" date="2022-11" db="EMBL/GenBank/DDBJ databases">
        <authorList>
            <person name="Petersen C."/>
        </authorList>
    </citation>
    <scope>NUCLEOTIDE SEQUENCE</scope>
    <source>
        <strain evidence="2">IBT 21917</strain>
    </source>
</reference>
<dbReference type="AlphaFoldDB" id="A0A9W9LE66"/>
<protein>
    <submittedName>
        <fullName evidence="2">Uncharacterized protein</fullName>
    </submittedName>
</protein>
<feature type="compositionally biased region" description="Low complexity" evidence="1">
    <location>
        <begin position="1"/>
        <end position="15"/>
    </location>
</feature>
<comment type="caution">
    <text evidence="2">The sequence shown here is derived from an EMBL/GenBank/DDBJ whole genome shotgun (WGS) entry which is preliminary data.</text>
</comment>
<accession>A0A9W9LE66</accession>
<dbReference type="Proteomes" id="UP001146351">
    <property type="component" value="Unassembled WGS sequence"/>
</dbReference>
<evidence type="ECO:0000256" key="1">
    <source>
        <dbReference type="SAM" id="MobiDB-lite"/>
    </source>
</evidence>
<sequence>MPRSVSQFSVSQQSRRAGDLTHHRKCRNPWLVKTRDEQGSTGGVVRPGGDDAVFAPIITAAIPDEAGEMETSKRASRHDWC</sequence>
<evidence type="ECO:0000313" key="3">
    <source>
        <dbReference type="Proteomes" id="UP001146351"/>
    </source>
</evidence>